<evidence type="ECO:0000313" key="3">
    <source>
        <dbReference type="Proteomes" id="UP000239494"/>
    </source>
</evidence>
<name>A0A2T0STF1_9PSEU</name>
<protein>
    <recommendedName>
        <fullName evidence="1">AAA+ ATPase domain-containing protein</fullName>
    </recommendedName>
</protein>
<sequence length="485" mass="49531">MTWCFTGRAEQLDRIGAVIAAGGPGPVLVTGGPGTGGSSLLRHAVGLVDRDRDVVLEADGGAPGGPYAPLAAHLPDELAKSPASGTATLRVAEAIVDRAGGRRPVLVLDDAHLAHHAAVVAIREVHRRTGAVVLVATHTPEPGHRGPDAIDCLRYESGAQVIALGPLTGTETTALLSGLVGGRVHTATAAALHAATGGNPALLHDLVVRNDLVGDLVERDGLWRLDHTADAPLLLGAAGTRHLLDAVHESWRDLALDRLAELCSLALRTGAGADIAHVWSGLLLLRGEARRGLDFLDGLDHDRSGHSRAPHLVLARAVLLALGLGRIADAEALLLGVVGSGGALGERAAAHRAWLLAVTGAADRAEAALRDLLVSRDQEASVFARAATGAVALAGNRPAAAVPHLRRAIIGAEPLRADLPWLAPFTTGCLIDALLLAGRISEATQISGEFHGALGGCGWDVAVALSTLIGAHAPVPAATGGGRRG</sequence>
<proteinExistence type="predicted"/>
<comment type="caution">
    <text evidence="2">The sequence shown here is derived from an EMBL/GenBank/DDBJ whole genome shotgun (WGS) entry which is preliminary data.</text>
</comment>
<gene>
    <name evidence="2" type="ORF">CLV43_11115</name>
</gene>
<dbReference type="RefSeq" id="WP_106192002.1">
    <property type="nucleotide sequence ID" value="NZ_PVTF01000011.1"/>
</dbReference>
<accession>A0A2T0STF1</accession>
<organism evidence="2 3">
    <name type="scientific">Umezawaea tangerina</name>
    <dbReference type="NCBI Taxonomy" id="84725"/>
    <lineage>
        <taxon>Bacteria</taxon>
        <taxon>Bacillati</taxon>
        <taxon>Actinomycetota</taxon>
        <taxon>Actinomycetes</taxon>
        <taxon>Pseudonocardiales</taxon>
        <taxon>Pseudonocardiaceae</taxon>
        <taxon>Umezawaea</taxon>
    </lineage>
</organism>
<dbReference type="InterPro" id="IPR027417">
    <property type="entry name" value="P-loop_NTPase"/>
</dbReference>
<dbReference type="AlphaFoldDB" id="A0A2T0STF1"/>
<keyword evidence="3" id="KW-1185">Reference proteome</keyword>
<evidence type="ECO:0000259" key="1">
    <source>
        <dbReference type="SMART" id="SM00382"/>
    </source>
</evidence>
<dbReference type="SUPFAM" id="SSF52540">
    <property type="entry name" value="P-loop containing nucleoside triphosphate hydrolases"/>
    <property type="match status" value="1"/>
</dbReference>
<dbReference type="Proteomes" id="UP000239494">
    <property type="component" value="Unassembled WGS sequence"/>
</dbReference>
<evidence type="ECO:0000313" key="2">
    <source>
        <dbReference type="EMBL" id="PRY36643.1"/>
    </source>
</evidence>
<dbReference type="SMART" id="SM00382">
    <property type="entry name" value="AAA"/>
    <property type="match status" value="1"/>
</dbReference>
<reference evidence="2 3" key="1">
    <citation type="submission" date="2018-03" db="EMBL/GenBank/DDBJ databases">
        <title>Genomic Encyclopedia of Archaeal and Bacterial Type Strains, Phase II (KMG-II): from individual species to whole genera.</title>
        <authorList>
            <person name="Goeker M."/>
        </authorList>
    </citation>
    <scope>NUCLEOTIDE SEQUENCE [LARGE SCALE GENOMIC DNA]</scope>
    <source>
        <strain evidence="2 3">DSM 44720</strain>
    </source>
</reference>
<dbReference type="EMBL" id="PVTF01000011">
    <property type="protein sequence ID" value="PRY36643.1"/>
    <property type="molecule type" value="Genomic_DNA"/>
</dbReference>
<dbReference type="InterPro" id="IPR003593">
    <property type="entry name" value="AAA+_ATPase"/>
</dbReference>
<feature type="domain" description="AAA+ ATPase" evidence="1">
    <location>
        <begin position="23"/>
        <end position="156"/>
    </location>
</feature>
<dbReference type="OrthoDB" id="3530591at2"/>